<accession>A0A853IPN5</accession>
<feature type="region of interest" description="Disordered" evidence="1">
    <location>
        <begin position="34"/>
        <end position="86"/>
    </location>
</feature>
<dbReference type="EMBL" id="JACCKX010000001">
    <property type="protein sequence ID" value="NZA00835.1"/>
    <property type="molecule type" value="Genomic_DNA"/>
</dbReference>
<evidence type="ECO:0000313" key="3">
    <source>
        <dbReference type="Proteomes" id="UP000589716"/>
    </source>
</evidence>
<gene>
    <name evidence="2" type="ORF">H0I39_01845</name>
</gene>
<dbReference type="AlphaFoldDB" id="A0A853IPN5"/>
<name>A0A853IPN5_9BURK</name>
<reference evidence="2 3" key="1">
    <citation type="submission" date="2020-07" db="EMBL/GenBank/DDBJ databases">
        <authorList>
            <person name="Maaloum M."/>
        </authorList>
    </citation>
    <scope>NUCLEOTIDE SEQUENCE [LARGE SCALE GENOMIC DNA]</scope>
    <source>
        <strain evidence="2 3">GCS-AN-3</strain>
    </source>
</reference>
<dbReference type="Proteomes" id="UP000589716">
    <property type="component" value="Unassembled WGS sequence"/>
</dbReference>
<proteinExistence type="predicted"/>
<comment type="caution">
    <text evidence="2">The sequence shown here is derived from an EMBL/GenBank/DDBJ whole genome shotgun (WGS) entry which is preliminary data.</text>
</comment>
<protein>
    <recommendedName>
        <fullName evidence="4">DUF2514 family protein</fullName>
    </recommendedName>
</protein>
<dbReference type="RefSeq" id="WP_180549371.1">
    <property type="nucleotide sequence ID" value="NZ_JACCKX010000001.1"/>
</dbReference>
<feature type="compositionally biased region" description="Basic and acidic residues" evidence="1">
    <location>
        <begin position="49"/>
        <end position="86"/>
    </location>
</feature>
<evidence type="ECO:0008006" key="4">
    <source>
        <dbReference type="Google" id="ProtNLM"/>
    </source>
</evidence>
<evidence type="ECO:0000256" key="1">
    <source>
        <dbReference type="SAM" id="MobiDB-lite"/>
    </source>
</evidence>
<keyword evidence="3" id="KW-1185">Reference proteome</keyword>
<sequence length="187" mass="20509">MTAALWLLAKALAAAALVGALLLGVRSCQEHYREQGREEVRTEWSSADNQRELEEREAVIDKQRAERAEEQRMAREKVKKDHEQAQREKRLLDRAVAAEHTADGLRDTIAQRDAESRVRRAQGTCAAAEREADDAATARGLLGACAGRYTELAAEAGRLADQVMGLQDHIVVVQPEAAALLSEIGGE</sequence>
<evidence type="ECO:0000313" key="2">
    <source>
        <dbReference type="EMBL" id="NZA00835.1"/>
    </source>
</evidence>
<organism evidence="2 3">
    <name type="scientific">Ottowia beijingensis</name>
    <dbReference type="NCBI Taxonomy" id="1207057"/>
    <lineage>
        <taxon>Bacteria</taxon>
        <taxon>Pseudomonadati</taxon>
        <taxon>Pseudomonadota</taxon>
        <taxon>Betaproteobacteria</taxon>
        <taxon>Burkholderiales</taxon>
        <taxon>Comamonadaceae</taxon>
        <taxon>Ottowia</taxon>
    </lineage>
</organism>